<dbReference type="PANTHER" id="PTHR11709">
    <property type="entry name" value="MULTI-COPPER OXIDASE"/>
    <property type="match status" value="1"/>
</dbReference>
<feature type="binding site" description="type 1 copper site" evidence="20">
    <location>
        <position position="197"/>
    </location>
    <ligand>
        <name>Cu cation</name>
        <dbReference type="ChEBI" id="CHEBI:23378"/>
        <label>1</label>
    </ligand>
</feature>
<dbReference type="GO" id="GO:0005507">
    <property type="term" value="F:copper ion binding"/>
    <property type="evidence" value="ECO:0007669"/>
    <property type="project" value="InterPro"/>
</dbReference>
<dbReference type="UniPathway" id="UPA00652">
    <property type="reaction ID" value="UER00707"/>
</dbReference>
<keyword evidence="10" id="KW-0285">Flavoprotein</keyword>
<feature type="binding site" description="type 1 copper site" evidence="20">
    <location>
        <position position="349"/>
    </location>
    <ligand>
        <name>Cu cation</name>
        <dbReference type="ChEBI" id="CHEBI:23378"/>
        <label>1</label>
    </ligand>
</feature>
<organism evidence="23 24">
    <name type="scientific">Panacibacter ginsenosidivorans</name>
    <dbReference type="NCBI Taxonomy" id="1813871"/>
    <lineage>
        <taxon>Bacteria</taxon>
        <taxon>Pseudomonadati</taxon>
        <taxon>Bacteroidota</taxon>
        <taxon>Chitinophagia</taxon>
        <taxon>Chitinophagales</taxon>
        <taxon>Chitinophagaceae</taxon>
        <taxon>Panacibacter</taxon>
    </lineage>
</organism>
<evidence type="ECO:0000256" key="9">
    <source>
        <dbReference type="ARBA" id="ARBA00017290"/>
    </source>
</evidence>
<feature type="domain" description="Plastocyanin-like" evidence="22">
    <location>
        <begin position="102"/>
        <end position="220"/>
    </location>
</feature>
<evidence type="ECO:0000256" key="16">
    <source>
        <dbReference type="ARBA" id="ARBA00023008"/>
    </source>
</evidence>
<evidence type="ECO:0000256" key="17">
    <source>
        <dbReference type="ARBA" id="ARBA00023063"/>
    </source>
</evidence>
<gene>
    <name evidence="23" type="ORF">FRZ67_18485</name>
</gene>
<evidence type="ECO:0000256" key="20">
    <source>
        <dbReference type="PIRSR" id="PIRSR601287-1"/>
    </source>
</evidence>
<keyword evidence="13" id="KW-0574">Periplasm</keyword>
<keyword evidence="16 20" id="KW-0186">Copper</keyword>
<dbReference type="PANTHER" id="PTHR11709:SF394">
    <property type="entry name" value="FI03373P-RELATED"/>
    <property type="match status" value="1"/>
</dbReference>
<dbReference type="Proteomes" id="UP000321533">
    <property type="component" value="Chromosome"/>
</dbReference>
<dbReference type="AlphaFoldDB" id="A0A5B8VD08"/>
<dbReference type="Gene3D" id="2.60.40.420">
    <property type="entry name" value="Cupredoxins - blue copper proteins"/>
    <property type="match status" value="2"/>
</dbReference>
<comment type="catalytic activity">
    <reaction evidence="19">
        <text>nitric oxide + Fe(III)-[cytochrome c] + H2O = Fe(II)-[cytochrome c] + nitrite + 2 H(+)</text>
        <dbReference type="Rhea" id="RHEA:15233"/>
        <dbReference type="Rhea" id="RHEA-COMP:10350"/>
        <dbReference type="Rhea" id="RHEA-COMP:14399"/>
        <dbReference type="ChEBI" id="CHEBI:15377"/>
        <dbReference type="ChEBI" id="CHEBI:15378"/>
        <dbReference type="ChEBI" id="CHEBI:16301"/>
        <dbReference type="ChEBI" id="CHEBI:16480"/>
        <dbReference type="ChEBI" id="CHEBI:29033"/>
        <dbReference type="ChEBI" id="CHEBI:29034"/>
        <dbReference type="EC" id="1.7.2.1"/>
    </reaction>
</comment>
<feature type="domain" description="Plastocyanin-like" evidence="21">
    <location>
        <begin position="229"/>
        <end position="348"/>
    </location>
</feature>
<dbReference type="GO" id="GO:0050421">
    <property type="term" value="F:nitrite reductase (NO-forming) activity"/>
    <property type="evidence" value="ECO:0007669"/>
    <property type="project" value="UniProtKB-EC"/>
</dbReference>
<dbReference type="GO" id="GO:0042128">
    <property type="term" value="P:nitrate assimilation"/>
    <property type="evidence" value="ECO:0007669"/>
    <property type="project" value="UniProtKB-KW"/>
</dbReference>
<dbReference type="Pfam" id="PF07732">
    <property type="entry name" value="Cu-oxidase_3"/>
    <property type="match status" value="1"/>
</dbReference>
<dbReference type="CDD" id="cd11020">
    <property type="entry name" value="CuRO_1_CuNIR"/>
    <property type="match status" value="1"/>
</dbReference>
<dbReference type="InterPro" id="IPR011707">
    <property type="entry name" value="Cu-oxidase-like_N"/>
</dbReference>
<evidence type="ECO:0000256" key="8">
    <source>
        <dbReference type="ARBA" id="ARBA00011882"/>
    </source>
</evidence>
<feature type="binding site" description="type 1 copper site" evidence="20">
    <location>
        <position position="162"/>
    </location>
    <ligand>
        <name>Cu cation</name>
        <dbReference type="ChEBI" id="CHEBI:23378"/>
        <label>1</label>
    </ligand>
</feature>
<name>A0A5B8VD08_9BACT</name>
<evidence type="ECO:0000256" key="13">
    <source>
        <dbReference type="ARBA" id="ARBA00022764"/>
    </source>
</evidence>
<evidence type="ECO:0000256" key="7">
    <source>
        <dbReference type="ARBA" id="ARBA00011233"/>
    </source>
</evidence>
<keyword evidence="14" id="KW-0274">FAD</keyword>
<accession>A0A5B8VD08</accession>
<evidence type="ECO:0000256" key="14">
    <source>
        <dbReference type="ARBA" id="ARBA00022827"/>
    </source>
</evidence>
<evidence type="ECO:0000256" key="2">
    <source>
        <dbReference type="ARBA" id="ARBA00001973"/>
    </source>
</evidence>
<feature type="binding site" description="type 1 copper site" evidence="20">
    <location>
        <position position="157"/>
    </location>
    <ligand>
        <name>Cu cation</name>
        <dbReference type="ChEBI" id="CHEBI:23378"/>
        <label>1</label>
    </ligand>
</feature>
<keyword evidence="17" id="KW-0534">Nitrate assimilation</keyword>
<dbReference type="PRINTS" id="PR00695">
    <property type="entry name" value="CUNO2RDTASE"/>
</dbReference>
<dbReference type="GO" id="GO:0019333">
    <property type="term" value="P:denitrification pathway"/>
    <property type="evidence" value="ECO:0007669"/>
    <property type="project" value="UniProtKB-UniPathway"/>
</dbReference>
<comment type="cofactor">
    <cofactor evidence="1 20">
        <name>Cu(+)</name>
        <dbReference type="ChEBI" id="CHEBI:49552"/>
    </cofactor>
</comment>
<comment type="pathway">
    <text evidence="5">Nitrogen metabolism; nitrate reduction (denitrification); dinitrogen from nitrate: step 2/4.</text>
</comment>
<dbReference type="GO" id="GO:0042597">
    <property type="term" value="C:periplasmic space"/>
    <property type="evidence" value="ECO:0007669"/>
    <property type="project" value="UniProtKB-SubCell"/>
</dbReference>
<dbReference type="InterPro" id="IPR008972">
    <property type="entry name" value="Cupredoxin"/>
</dbReference>
<keyword evidence="12" id="KW-0677">Repeat</keyword>
<dbReference type="EMBL" id="CP042435">
    <property type="protein sequence ID" value="QEC69202.1"/>
    <property type="molecule type" value="Genomic_DNA"/>
</dbReference>
<evidence type="ECO:0000256" key="6">
    <source>
        <dbReference type="ARBA" id="ARBA00010609"/>
    </source>
</evidence>
<comment type="cofactor">
    <cofactor evidence="2 20">
        <name>Cu(2+)</name>
        <dbReference type="ChEBI" id="CHEBI:29036"/>
    </cofactor>
</comment>
<evidence type="ECO:0000256" key="15">
    <source>
        <dbReference type="ARBA" id="ARBA00023002"/>
    </source>
</evidence>
<evidence type="ECO:0000256" key="11">
    <source>
        <dbReference type="ARBA" id="ARBA00022723"/>
    </source>
</evidence>
<dbReference type="CDD" id="cd04208">
    <property type="entry name" value="CuRO_2_CuNIR"/>
    <property type="match status" value="1"/>
</dbReference>
<keyword evidence="15" id="KW-0560">Oxidoreductase</keyword>
<keyword evidence="11 20" id="KW-0479">Metal-binding</keyword>
<dbReference type="InterPro" id="IPR001117">
    <property type="entry name" value="Cu-oxidase_2nd"/>
</dbReference>
<comment type="subcellular location">
    <subcellularLocation>
        <location evidence="4">Periplasm</location>
    </subcellularLocation>
</comment>
<sequence>MTDRGNQECRYHYPGNFQTKNIYMKHNLSLTLVFITTMFSSCFSTADKSNDPGINDKMAYGAPKAYITKEAIPATTTDGPVAYAPGLPAIVDNDTVAIRVDVQHKKITVAEGVSFWAWTFGDSVPGPVLRVRVGQIVKFTMFNRSGLTAEVSPPMPHSIDFHAAMVDPHDKYRSINPGEALHFQFTANYPGVFMYHCGTPVILQHMISGMTGMIIVEPKNGFPGKVDKEFTIVQNEFYLKQNDSMYETDVNSARNRQPMFVTFNGKYKQYVQSPLEVKAGDRVRLYILNAGANLTSSFHVVGTIFDKVWLDGNPHNELRGMQTVELGSSNGAIVEFVVPEKGTYAFVDHSFASVEQGAIGLIEAK</sequence>
<evidence type="ECO:0000259" key="21">
    <source>
        <dbReference type="Pfam" id="PF00394"/>
    </source>
</evidence>
<feature type="binding site" description="type 1 copper site" evidence="20">
    <location>
        <position position="205"/>
    </location>
    <ligand>
        <name>Cu cation</name>
        <dbReference type="ChEBI" id="CHEBI:23378"/>
        <label>1</label>
    </ligand>
</feature>
<comment type="cofactor">
    <cofactor evidence="3">
        <name>FAD</name>
        <dbReference type="ChEBI" id="CHEBI:57692"/>
    </cofactor>
</comment>
<evidence type="ECO:0000256" key="12">
    <source>
        <dbReference type="ARBA" id="ARBA00022737"/>
    </source>
</evidence>
<dbReference type="Pfam" id="PF00394">
    <property type="entry name" value="Cu-oxidase"/>
    <property type="match status" value="1"/>
</dbReference>
<evidence type="ECO:0000256" key="1">
    <source>
        <dbReference type="ARBA" id="ARBA00001960"/>
    </source>
</evidence>
<keyword evidence="24" id="KW-1185">Reference proteome</keyword>
<evidence type="ECO:0000256" key="19">
    <source>
        <dbReference type="ARBA" id="ARBA00049340"/>
    </source>
</evidence>
<dbReference type="KEGG" id="pgin:FRZ67_18485"/>
<evidence type="ECO:0000256" key="5">
    <source>
        <dbReference type="ARBA" id="ARBA00005127"/>
    </source>
</evidence>
<comment type="similarity">
    <text evidence="6">Belongs to the multicopper oxidase family.</text>
</comment>
<dbReference type="SUPFAM" id="SSF49503">
    <property type="entry name" value="Cupredoxins"/>
    <property type="match status" value="2"/>
</dbReference>
<protein>
    <recommendedName>
        <fullName evidence="9">Copper-containing nitrite reductase</fullName>
        <ecNumber evidence="8">1.7.2.1</ecNumber>
    </recommendedName>
    <alternativeName>
        <fullName evidence="18">Cu-NIR</fullName>
    </alternativeName>
</protein>
<comment type="subunit">
    <text evidence="7">Homotrimer.</text>
</comment>
<reference evidence="23 24" key="1">
    <citation type="journal article" date="2016" name="Int. J. Syst. Evol. Microbiol.">
        <title>Panacibacter ginsenosidivorans gen. nov., sp. nov., with ginsenoside converting activity isolated from soil of a ginseng field.</title>
        <authorList>
            <person name="Siddiqi M.Z."/>
            <person name="Muhammad Shafi S."/>
            <person name="Choi K.D."/>
            <person name="Im W.T."/>
        </authorList>
    </citation>
    <scope>NUCLEOTIDE SEQUENCE [LARGE SCALE GENOMIC DNA]</scope>
    <source>
        <strain evidence="23 24">Gsoil1550</strain>
    </source>
</reference>
<dbReference type="InterPro" id="IPR045087">
    <property type="entry name" value="Cu-oxidase_fam"/>
</dbReference>
<evidence type="ECO:0000313" key="24">
    <source>
        <dbReference type="Proteomes" id="UP000321533"/>
    </source>
</evidence>
<proteinExistence type="inferred from homology"/>
<evidence type="ECO:0000256" key="18">
    <source>
        <dbReference type="ARBA" id="ARBA00032356"/>
    </source>
</evidence>
<evidence type="ECO:0000259" key="22">
    <source>
        <dbReference type="Pfam" id="PF07732"/>
    </source>
</evidence>
<evidence type="ECO:0000256" key="4">
    <source>
        <dbReference type="ARBA" id="ARBA00004418"/>
    </source>
</evidence>
<evidence type="ECO:0000256" key="3">
    <source>
        <dbReference type="ARBA" id="ARBA00001974"/>
    </source>
</evidence>
<feature type="binding site" description="type 1 copper site" evidence="20">
    <location>
        <position position="196"/>
    </location>
    <ligand>
        <name>Cu cation</name>
        <dbReference type="ChEBI" id="CHEBI:23378"/>
        <label>1</label>
    </ligand>
</feature>
<dbReference type="EC" id="1.7.2.1" evidence="8"/>
<feature type="binding site" description="type 1 copper site" evidence="20">
    <location>
        <position position="210"/>
    </location>
    <ligand>
        <name>Cu cation</name>
        <dbReference type="ChEBI" id="CHEBI:23378"/>
        <label>1</label>
    </ligand>
</feature>
<evidence type="ECO:0000256" key="10">
    <source>
        <dbReference type="ARBA" id="ARBA00022630"/>
    </source>
</evidence>
<dbReference type="InterPro" id="IPR001287">
    <property type="entry name" value="NO2-reductase_Cu"/>
</dbReference>
<evidence type="ECO:0000313" key="23">
    <source>
        <dbReference type="EMBL" id="QEC69202.1"/>
    </source>
</evidence>